<evidence type="ECO:0000256" key="1">
    <source>
        <dbReference type="SAM" id="MobiDB-lite"/>
    </source>
</evidence>
<dbReference type="Proteomes" id="UP000549343">
    <property type="component" value="Unassembled WGS sequence"/>
</dbReference>
<dbReference type="EMBL" id="JACHMV010000001">
    <property type="protein sequence ID" value="MBB4772815.1"/>
    <property type="molecule type" value="Genomic_DNA"/>
</dbReference>
<dbReference type="PANTHER" id="PTHR43384">
    <property type="entry name" value="SEPTUM SITE-DETERMINING PROTEIN MIND HOMOLOG, CHLOROPLASTIC-RELATED"/>
    <property type="match status" value="1"/>
</dbReference>
<evidence type="ECO:0000313" key="3">
    <source>
        <dbReference type="EMBL" id="GAA0567998.1"/>
    </source>
</evidence>
<dbReference type="GO" id="GO:0016887">
    <property type="term" value="F:ATP hydrolysis activity"/>
    <property type="evidence" value="ECO:0007669"/>
    <property type="project" value="TreeGrafter"/>
</dbReference>
<feature type="compositionally biased region" description="Low complexity" evidence="1">
    <location>
        <begin position="140"/>
        <end position="156"/>
    </location>
</feature>
<dbReference type="Pfam" id="PF01656">
    <property type="entry name" value="CbiA"/>
    <property type="match status" value="1"/>
</dbReference>
<reference evidence="3" key="4">
    <citation type="submission" date="2023-12" db="EMBL/GenBank/DDBJ databases">
        <authorList>
            <person name="Sun Q."/>
            <person name="Inoue M."/>
        </authorList>
    </citation>
    <scope>NUCLEOTIDE SEQUENCE</scope>
    <source>
        <strain evidence="3">JCM 10667</strain>
    </source>
</reference>
<gene>
    <name evidence="4" type="ORF">F4557_001233</name>
    <name evidence="3" type="ORF">GCM10009546_33300</name>
</gene>
<evidence type="ECO:0000313" key="5">
    <source>
        <dbReference type="Proteomes" id="UP000549343"/>
    </source>
</evidence>
<reference evidence="6" key="2">
    <citation type="journal article" date="2019" name="Int. J. Syst. Evol. Microbiol.">
        <title>The Global Catalogue of Microorganisms (GCM) 10K type strain sequencing project: providing services to taxonomists for standard genome sequencing and annotation.</title>
        <authorList>
            <consortium name="The Broad Institute Genomics Platform"/>
            <consortium name="The Broad Institute Genome Sequencing Center for Infectious Disease"/>
            <person name="Wu L."/>
            <person name="Ma J."/>
        </authorList>
    </citation>
    <scope>NUCLEOTIDE SEQUENCE [LARGE SCALE GENOMIC DNA]</scope>
    <source>
        <strain evidence="6">JCM 10667</strain>
    </source>
</reference>
<accession>A0A7W7I9C9</accession>
<organism evidence="4 5">
    <name type="scientific">Actinomadura livida</name>
    <dbReference type="NCBI Taxonomy" id="79909"/>
    <lineage>
        <taxon>Bacteria</taxon>
        <taxon>Bacillati</taxon>
        <taxon>Actinomycetota</taxon>
        <taxon>Actinomycetes</taxon>
        <taxon>Streptosporangiales</taxon>
        <taxon>Thermomonosporaceae</taxon>
        <taxon>Actinomadura</taxon>
    </lineage>
</organism>
<dbReference type="SUPFAM" id="SSF52540">
    <property type="entry name" value="P-loop containing nucleoside triphosphate hydrolases"/>
    <property type="match status" value="1"/>
</dbReference>
<dbReference type="InterPro" id="IPR002586">
    <property type="entry name" value="CobQ/CobB/MinD/ParA_Nub-bd_dom"/>
</dbReference>
<keyword evidence="6" id="KW-1185">Reference proteome</keyword>
<dbReference type="GO" id="GO:0005524">
    <property type="term" value="F:ATP binding"/>
    <property type="evidence" value="ECO:0007669"/>
    <property type="project" value="TreeGrafter"/>
</dbReference>
<evidence type="ECO:0000313" key="4">
    <source>
        <dbReference type="EMBL" id="MBB4772815.1"/>
    </source>
</evidence>
<feature type="compositionally biased region" description="Low complexity" evidence="1">
    <location>
        <begin position="38"/>
        <end position="60"/>
    </location>
</feature>
<comment type="caution">
    <text evidence="4">The sequence shown here is derived from an EMBL/GenBank/DDBJ whole genome shotgun (WGS) entry which is preliminary data.</text>
</comment>
<feature type="compositionally biased region" description="Pro residues" evidence="1">
    <location>
        <begin position="157"/>
        <end position="176"/>
    </location>
</feature>
<feature type="compositionally biased region" description="Polar residues" evidence="1">
    <location>
        <begin position="1"/>
        <end position="10"/>
    </location>
</feature>
<protein>
    <submittedName>
        <fullName evidence="4">MinD-like ATPase involved in chromosome partitioning or flagellar assembly</fullName>
    </submittedName>
</protein>
<sequence length="549" mass="56356">MTDSSWQQAVLSDVGVSRRGLQVLDEAPTSVAQPSWGADAPRPAAEQRPAPVPVPGSAAPPAAPSFSPPAEPAPAPAPEPAHAEPAPPEPPKFEPAPPVPAPAQPEAAPPPPPVQPEPAPPVSGGPESQPSQRPAPEPSPQVARQPAAQEAASPQTTQPPPQPPPQQPSPPQPDAVPQPAAEQQGADVPGAPRQAEPLIHSDFDWEAAVNPVLGAVPSGEEPEPADASSGAPAPPAPPHPAPGQAGGGHPVPAVDLVRKNQHGDPLARRMGRGVRNAMGGGAREARERAAFADLMQRSVPSSRQIAVASVRGGAGKTTMAAMLATELALHRADRVLAADADAELGSLPLRLGVSPQLSLFDLAAHRPNTFQEAEGFLTRTPHGLYVLSSTRGGRIAGEFTLETFQTALSSVSRYVAATVVDCGAGILTEVNRGVVAGSHGLVLVTPGTVDGALSARGALEWYAANDQQGVLGRTVIAMVSHAPQVGADLRRAQEMLAAWGLPVVFVPYDRHLATGSSVELARVSAAARSAFTRIVYEVFSRSLTGGGVR</sequence>
<dbReference type="GO" id="GO:0051782">
    <property type="term" value="P:negative regulation of cell division"/>
    <property type="evidence" value="ECO:0007669"/>
    <property type="project" value="TreeGrafter"/>
</dbReference>
<reference evidence="4 5" key="3">
    <citation type="submission" date="2020-08" db="EMBL/GenBank/DDBJ databases">
        <title>Sequencing the genomes of 1000 actinobacteria strains.</title>
        <authorList>
            <person name="Klenk H.-P."/>
        </authorList>
    </citation>
    <scope>NUCLEOTIDE SEQUENCE [LARGE SCALE GENOMIC DNA]</scope>
    <source>
        <strain evidence="4 5">DSM 44772</strain>
    </source>
</reference>
<dbReference type="AlphaFoldDB" id="A0A7W7I9C9"/>
<evidence type="ECO:0000313" key="6">
    <source>
        <dbReference type="Proteomes" id="UP001501427"/>
    </source>
</evidence>
<dbReference type="InterPro" id="IPR027417">
    <property type="entry name" value="P-loop_NTPase"/>
</dbReference>
<dbReference type="PRINTS" id="PR01217">
    <property type="entry name" value="PRICHEXTENSN"/>
</dbReference>
<dbReference type="PANTHER" id="PTHR43384:SF14">
    <property type="entry name" value="ESX-1 SECRETION-ASSOCIATED PROTEIN ESPI"/>
    <property type="match status" value="1"/>
</dbReference>
<reference evidence="3" key="1">
    <citation type="journal article" date="2014" name="Int. J. Syst. Evol. Microbiol.">
        <title>Complete genome of a new Firmicutes species belonging to the dominant human colonic microbiota ('Ruminococcus bicirculans') reveals two chromosomes and a selective capacity to utilize plant glucans.</title>
        <authorList>
            <consortium name="NISC Comparative Sequencing Program"/>
            <person name="Wegmann U."/>
            <person name="Louis P."/>
            <person name="Goesmann A."/>
            <person name="Henrissat B."/>
            <person name="Duncan S.H."/>
            <person name="Flint H.J."/>
        </authorList>
    </citation>
    <scope>NUCLEOTIDE SEQUENCE</scope>
    <source>
        <strain evidence="3">JCM 10667</strain>
    </source>
</reference>
<evidence type="ECO:0000259" key="2">
    <source>
        <dbReference type="Pfam" id="PF01656"/>
    </source>
</evidence>
<dbReference type="RefSeq" id="WP_184880535.1">
    <property type="nucleotide sequence ID" value="NZ_BAAAHD010000026.1"/>
</dbReference>
<keyword evidence="4" id="KW-0966">Cell projection</keyword>
<dbReference type="EMBL" id="BAAAHD010000026">
    <property type="protein sequence ID" value="GAA0567998.1"/>
    <property type="molecule type" value="Genomic_DNA"/>
</dbReference>
<feature type="domain" description="CobQ/CobB/MinD/ParA nucleotide binding" evidence="2">
    <location>
        <begin position="305"/>
        <end position="353"/>
    </location>
</feature>
<keyword evidence="4" id="KW-0969">Cilium</keyword>
<feature type="region of interest" description="Disordered" evidence="1">
    <location>
        <begin position="1"/>
        <end position="255"/>
    </location>
</feature>
<dbReference type="Proteomes" id="UP001501427">
    <property type="component" value="Unassembled WGS sequence"/>
</dbReference>
<dbReference type="GO" id="GO:0009898">
    <property type="term" value="C:cytoplasmic side of plasma membrane"/>
    <property type="evidence" value="ECO:0007669"/>
    <property type="project" value="TreeGrafter"/>
</dbReference>
<feature type="compositionally biased region" description="Pro residues" evidence="1">
    <location>
        <begin position="61"/>
        <end position="123"/>
    </location>
</feature>
<name>A0A7W7I9C9_9ACTN</name>
<keyword evidence="4" id="KW-0282">Flagellum</keyword>
<feature type="compositionally biased region" description="Pro residues" evidence="1">
    <location>
        <begin position="232"/>
        <end position="241"/>
    </location>
</feature>
<dbReference type="Gene3D" id="3.40.50.300">
    <property type="entry name" value="P-loop containing nucleotide triphosphate hydrolases"/>
    <property type="match status" value="1"/>
</dbReference>
<proteinExistence type="predicted"/>
<dbReference type="GO" id="GO:0005829">
    <property type="term" value="C:cytosol"/>
    <property type="evidence" value="ECO:0007669"/>
    <property type="project" value="TreeGrafter"/>
</dbReference>
<dbReference type="InterPro" id="IPR050625">
    <property type="entry name" value="ParA/MinD_ATPase"/>
</dbReference>